<protein>
    <recommendedName>
        <fullName evidence="4">Transmembrane protein</fullName>
    </recommendedName>
</protein>
<dbReference type="EMBL" id="MNPJ01000012">
    <property type="protein sequence ID" value="OQS55292.1"/>
    <property type="molecule type" value="Genomic_DNA"/>
</dbReference>
<keyword evidence="1" id="KW-0812">Transmembrane</keyword>
<feature type="transmembrane region" description="Helical" evidence="1">
    <location>
        <begin position="310"/>
        <end position="331"/>
    </location>
</feature>
<proteinExistence type="predicted"/>
<organism evidence="2 3">
    <name type="scientific">Ecytonucleospora hepatopenaei</name>
    <dbReference type="NCBI Taxonomy" id="646526"/>
    <lineage>
        <taxon>Eukaryota</taxon>
        <taxon>Fungi</taxon>
        <taxon>Fungi incertae sedis</taxon>
        <taxon>Microsporidia</taxon>
        <taxon>Enterocytozoonidae</taxon>
        <taxon>Ecytonucleospora</taxon>
    </lineage>
</organism>
<evidence type="ECO:0000313" key="3">
    <source>
        <dbReference type="Proteomes" id="UP000192758"/>
    </source>
</evidence>
<reference evidence="2 3" key="1">
    <citation type="journal article" date="2017" name="Environ. Microbiol.">
        <title>Decay of the glycolytic pathway and adaptation to intranuclear parasitism within Enterocytozoonidae microsporidia.</title>
        <authorList>
            <person name="Wiredu Boakye D."/>
            <person name="Jaroenlak P."/>
            <person name="Prachumwat A."/>
            <person name="Williams T.A."/>
            <person name="Bateman K.S."/>
            <person name="Itsathitphaisarn O."/>
            <person name="Sritunyalucksana K."/>
            <person name="Paszkiewicz K.H."/>
            <person name="Moore K.A."/>
            <person name="Stentiford G.D."/>
            <person name="Williams B.A."/>
        </authorList>
    </citation>
    <scope>NUCLEOTIDE SEQUENCE [LARGE SCALE GENOMIC DNA]</scope>
    <source>
        <strain evidence="2 3">TH1</strain>
    </source>
</reference>
<gene>
    <name evidence="2" type="ORF">EHP00_810</name>
</gene>
<evidence type="ECO:0000256" key="1">
    <source>
        <dbReference type="SAM" id="Phobius"/>
    </source>
</evidence>
<dbReference type="VEuPathDB" id="MicrosporidiaDB:EHP00_810"/>
<keyword evidence="3" id="KW-1185">Reference proteome</keyword>
<sequence>MIFTYILFNSVLAEKEILLPKGSVVRVEKDSMFCLQYEFSVINNVQKDLNGLYNSDKKMIIGKNVDHDIVCLKNNAGENKKLLISTYAFFPRNVPLKMGNKTYVYRPKKDSYNYLLTDKNAFYFNLQPDCMYEIVEKYHADFKAFLFPIFNGSNKKNVLSKIKNIIIPKKRKNKDRILYFDTFMPMFTVKNEFTKVGTNFTIKQDDLCRINVKKKLINNVVRKEKMKAYEKEFVMKKLSEYKCLYLKFDFLSKLANDFDGKIGFRTTMKFCADEQEVKLLNDCYVTEISLNNLNNLNNKNNPEKKKTGNFIIGFVSLLTISCIGVVLFCFIKLRKESSEKVELIK</sequence>
<comment type="caution">
    <text evidence="2">The sequence shown here is derived from an EMBL/GenBank/DDBJ whole genome shotgun (WGS) entry which is preliminary data.</text>
</comment>
<evidence type="ECO:0000313" key="2">
    <source>
        <dbReference type="EMBL" id="OQS55292.1"/>
    </source>
</evidence>
<keyword evidence="1" id="KW-1133">Transmembrane helix</keyword>
<dbReference type="AlphaFoldDB" id="A0A1W0E7V7"/>
<dbReference type="Proteomes" id="UP000192758">
    <property type="component" value="Unassembled WGS sequence"/>
</dbReference>
<evidence type="ECO:0008006" key="4">
    <source>
        <dbReference type="Google" id="ProtNLM"/>
    </source>
</evidence>
<name>A0A1W0E7V7_9MICR</name>
<accession>A0A1W0E7V7</accession>
<keyword evidence="1" id="KW-0472">Membrane</keyword>